<evidence type="ECO:0000259" key="2">
    <source>
        <dbReference type="SMART" id="SM00867"/>
    </source>
</evidence>
<feature type="chain" id="PRO_5040436538" evidence="1">
    <location>
        <begin position="30"/>
        <end position="199"/>
    </location>
</feature>
<feature type="signal peptide" evidence="1">
    <location>
        <begin position="1"/>
        <end position="29"/>
    </location>
</feature>
<reference evidence="3" key="1">
    <citation type="submission" date="2022-06" db="EMBL/GenBank/DDBJ databases">
        <title>Physiological and biochemical characterization and genomic elucidation of a strain of the genus Ensifer adhaerens M8 that combines arsenic oxidation and chromium reduction.</title>
        <authorList>
            <person name="Li X."/>
            <person name="Yu c."/>
        </authorList>
    </citation>
    <scope>NUCLEOTIDE SEQUENCE</scope>
    <source>
        <strain evidence="3">M8</strain>
    </source>
</reference>
<dbReference type="AlphaFoldDB" id="A0A9Q8YB28"/>
<dbReference type="PANTHER" id="PTHR34406">
    <property type="entry name" value="PROTEIN YCEI"/>
    <property type="match status" value="1"/>
</dbReference>
<dbReference type="Gene3D" id="2.40.128.110">
    <property type="entry name" value="Lipid/polyisoprenoid-binding, YceI-like"/>
    <property type="match status" value="1"/>
</dbReference>
<gene>
    <name evidence="3" type="ORF">NE863_05805</name>
</gene>
<dbReference type="SUPFAM" id="SSF101874">
    <property type="entry name" value="YceI-like"/>
    <property type="match status" value="1"/>
</dbReference>
<organism evidence="3 4">
    <name type="scientific">Ensifer adhaerens</name>
    <name type="common">Sinorhizobium morelense</name>
    <dbReference type="NCBI Taxonomy" id="106592"/>
    <lineage>
        <taxon>Bacteria</taxon>
        <taxon>Pseudomonadati</taxon>
        <taxon>Pseudomonadota</taxon>
        <taxon>Alphaproteobacteria</taxon>
        <taxon>Hyphomicrobiales</taxon>
        <taxon>Rhizobiaceae</taxon>
        <taxon>Sinorhizobium/Ensifer group</taxon>
        <taxon>Ensifer</taxon>
    </lineage>
</organism>
<dbReference type="PANTHER" id="PTHR34406:SF1">
    <property type="entry name" value="PROTEIN YCEI"/>
    <property type="match status" value="1"/>
</dbReference>
<dbReference type="SMART" id="SM00867">
    <property type="entry name" value="YceI"/>
    <property type="match status" value="1"/>
</dbReference>
<keyword evidence="1" id="KW-0732">Signal</keyword>
<dbReference type="Proteomes" id="UP001055460">
    <property type="component" value="Chromosome"/>
</dbReference>
<evidence type="ECO:0000313" key="3">
    <source>
        <dbReference type="EMBL" id="USJ24492.1"/>
    </source>
</evidence>
<protein>
    <submittedName>
        <fullName evidence="3">YceI family protein</fullName>
    </submittedName>
</protein>
<accession>A0A9Q8YB28</accession>
<evidence type="ECO:0000256" key="1">
    <source>
        <dbReference type="SAM" id="SignalP"/>
    </source>
</evidence>
<proteinExistence type="predicted"/>
<feature type="domain" description="Lipid/polyisoprenoid-binding YceI-like" evidence="2">
    <location>
        <begin position="40"/>
        <end position="197"/>
    </location>
</feature>
<sequence length="199" mass="21333">MTLHSQSPTKAIAFTLLLALGSIPSPATAAAPDLADAAGNYGITPASRIHFTVAQAGGGGIVGDFAKFSGNFRIDRNDVGHSTVEFTLYPESVKTGEKRIEDFLKSSAVFDTANFSTVTFHSTTVKQTGPDTAAVEGTLTARGTSRKERFSVTLLDWNRGSIAFNIRGNIHRSPYGMDVGTPIYSNVVEFDMNIKGQRR</sequence>
<dbReference type="EMBL" id="CP098807">
    <property type="protein sequence ID" value="USJ24492.1"/>
    <property type="molecule type" value="Genomic_DNA"/>
</dbReference>
<dbReference type="InterPro" id="IPR007372">
    <property type="entry name" value="Lipid/polyisoprenoid-bd_YceI"/>
</dbReference>
<dbReference type="InterPro" id="IPR036761">
    <property type="entry name" value="TTHA0802/YceI-like_sf"/>
</dbReference>
<dbReference type="RefSeq" id="WP_060516885.1">
    <property type="nucleotide sequence ID" value="NZ_CAXURO020000001.1"/>
</dbReference>
<dbReference type="Pfam" id="PF04264">
    <property type="entry name" value="YceI"/>
    <property type="match status" value="1"/>
</dbReference>
<evidence type="ECO:0000313" key="4">
    <source>
        <dbReference type="Proteomes" id="UP001055460"/>
    </source>
</evidence>
<name>A0A9Q8YB28_ENSAD</name>